<dbReference type="Proteomes" id="UP000568877">
    <property type="component" value="Unassembled WGS sequence"/>
</dbReference>
<proteinExistence type="predicted"/>
<evidence type="ECO:0000313" key="1">
    <source>
        <dbReference type="EMBL" id="GFP33461.1"/>
    </source>
</evidence>
<sequence length="23" mass="2754">MITSRKMKVPFVDLTRQYAALRE</sequence>
<reference evidence="1 2" key="1">
    <citation type="journal article" date="2020" name="Front. Microbiol.">
        <title>Single-cell genomics of novel Actinobacteria with the Wood-Ljungdahl pathway discovered in a serpentinizing system.</title>
        <authorList>
            <person name="Merino N."/>
            <person name="Kawai M."/>
            <person name="Boyd E.S."/>
            <person name="Colman D.R."/>
            <person name="McGlynn S.E."/>
            <person name="Nealson K.H."/>
            <person name="Kurokawa K."/>
            <person name="Hongoh Y."/>
        </authorList>
    </citation>
    <scope>NUCLEOTIDE SEQUENCE [LARGE SCALE GENOMIC DNA]</scope>
    <source>
        <strain evidence="1 2">S42</strain>
    </source>
</reference>
<protein>
    <submittedName>
        <fullName evidence="1">Uncharacterized protein</fullName>
    </submittedName>
</protein>
<name>A0A6V8PRP8_9ACTN</name>
<gene>
    <name evidence="1" type="ORF">HKBW3S42_01797</name>
</gene>
<dbReference type="AlphaFoldDB" id="A0A6V8PRP8"/>
<evidence type="ECO:0000313" key="2">
    <source>
        <dbReference type="Proteomes" id="UP000568877"/>
    </source>
</evidence>
<organism evidence="1 2">
    <name type="scientific">Candidatus Hakubella thermalkaliphila</name>
    <dbReference type="NCBI Taxonomy" id="2754717"/>
    <lineage>
        <taxon>Bacteria</taxon>
        <taxon>Bacillati</taxon>
        <taxon>Actinomycetota</taxon>
        <taxon>Actinomycetota incertae sedis</taxon>
        <taxon>Candidatus Hakubellales</taxon>
        <taxon>Candidatus Hakubellaceae</taxon>
        <taxon>Candidatus Hakubella</taxon>
    </lineage>
</organism>
<feature type="non-terminal residue" evidence="1">
    <location>
        <position position="23"/>
    </location>
</feature>
<dbReference type="EMBL" id="BLSA01000490">
    <property type="protein sequence ID" value="GFP33461.1"/>
    <property type="molecule type" value="Genomic_DNA"/>
</dbReference>
<comment type="caution">
    <text evidence="1">The sequence shown here is derived from an EMBL/GenBank/DDBJ whole genome shotgun (WGS) entry which is preliminary data.</text>
</comment>
<accession>A0A6V8PRP8</accession>